<dbReference type="InterPro" id="IPR052733">
    <property type="entry name" value="Chloroplast_QOR"/>
</dbReference>
<dbReference type="SUPFAM" id="SSF50129">
    <property type="entry name" value="GroES-like"/>
    <property type="match status" value="1"/>
</dbReference>
<name>A0A0E2Q6K6_STRTR</name>
<dbReference type="GO" id="GO:0016491">
    <property type="term" value="F:oxidoreductase activity"/>
    <property type="evidence" value="ECO:0007669"/>
    <property type="project" value="InterPro"/>
</dbReference>
<dbReference type="CDD" id="cd08267">
    <property type="entry name" value="MDR1"/>
    <property type="match status" value="1"/>
</dbReference>
<reference evidence="3" key="1">
    <citation type="submission" date="2013-12" db="EMBL/GenBank/DDBJ databases">
        <title>Genome sequences of Streptococcus thermophilus strains MTH17CL396 and M17PTZA496 isolated from Fontina cheese in Valle d'Aosta region (Italy).</title>
        <authorList>
            <person name="Treu L."/>
            <person name="Giacomini A."/>
            <person name="Corich V."/>
            <person name="Vendramin V."/>
            <person name="Bovo B."/>
        </authorList>
    </citation>
    <scope>NUCLEOTIDE SEQUENCE [LARGE SCALE GENOMIC DNA]</scope>
    <source>
        <strain evidence="3">M17PTZA496</strain>
    </source>
</reference>
<dbReference type="Proteomes" id="UP000024559">
    <property type="component" value="Chromosome"/>
</dbReference>
<organism evidence="2 3">
    <name type="scientific">Streptococcus thermophilus M17PTZA496</name>
    <dbReference type="NCBI Taxonomy" id="1433289"/>
    <lineage>
        <taxon>Bacteria</taxon>
        <taxon>Bacillati</taxon>
        <taxon>Bacillota</taxon>
        <taxon>Bacilli</taxon>
        <taxon>Lactobacillales</taxon>
        <taxon>Streptococcaceae</taxon>
        <taxon>Streptococcus</taxon>
    </lineage>
</organism>
<dbReference type="PATRIC" id="fig|1433289.7.peg.100"/>
<evidence type="ECO:0000259" key="1">
    <source>
        <dbReference type="SMART" id="SM00829"/>
    </source>
</evidence>
<dbReference type="RefSeq" id="WP_014621062.1">
    <property type="nucleotide sequence ID" value="NZ_CM002372.1"/>
</dbReference>
<dbReference type="Pfam" id="PF08240">
    <property type="entry name" value="ADH_N"/>
    <property type="match status" value="1"/>
</dbReference>
<dbReference type="InterPro" id="IPR013149">
    <property type="entry name" value="ADH-like_C"/>
</dbReference>
<dbReference type="InterPro" id="IPR020843">
    <property type="entry name" value="ER"/>
</dbReference>
<comment type="caution">
    <text evidence="2">The sequence shown here is derived from an EMBL/GenBank/DDBJ whole genome shotgun (WGS) entry which is preliminary data.</text>
</comment>
<dbReference type="InterPro" id="IPR036291">
    <property type="entry name" value="NAD(P)-bd_dom_sf"/>
</dbReference>
<dbReference type="Gene3D" id="3.90.180.10">
    <property type="entry name" value="Medium-chain alcohol dehydrogenases, catalytic domain"/>
    <property type="match status" value="1"/>
</dbReference>
<feature type="domain" description="Enoyl reductase (ER)" evidence="1">
    <location>
        <begin position="9"/>
        <end position="323"/>
    </location>
</feature>
<protein>
    <recommendedName>
        <fullName evidence="1">Enoyl reductase (ER) domain-containing protein</fullName>
    </recommendedName>
</protein>
<dbReference type="InterPro" id="IPR011032">
    <property type="entry name" value="GroES-like_sf"/>
</dbReference>
<dbReference type="HOGENOM" id="CLU_026673_3_3_9"/>
<accession>A0A0E2Q6K6</accession>
<dbReference type="SMART" id="SM00829">
    <property type="entry name" value="PKS_ER"/>
    <property type="match status" value="1"/>
</dbReference>
<gene>
    <name evidence="2" type="ORF">X841_00640</name>
</gene>
<dbReference type="SUPFAM" id="SSF51735">
    <property type="entry name" value="NAD(P)-binding Rossmann-fold domains"/>
    <property type="match status" value="1"/>
</dbReference>
<dbReference type="AlphaFoldDB" id="A0A0E2Q6K6"/>
<sequence length="326" mass="36132">MKAVMYHKKFRNKYHLEVTKIDKPDITSEQILIKVYSSSLNINDYERFTRPSSLLSKLIRVNQGRDAYPLGGEISGKVVAVGNRVNQFQVGDSVMGVLSGVFPKGGWSEYVVCNEQNLIKKPTNISYSQASVIPLSGIAALAGINKLNIQPEDEILIIGASGGVGLFALQLAKTKTSHITAICSQKNIELVKSFGADCVYDYNSFSNLSDIDRKFDKIIGINGCYTMKQIYKLLKVRGRYVAVGNVKQLLIALMYSLSSFIKKKKVNVSSAIFVDIAKQLDELEKYIKKGILIPHLDGVYTIDEIEQALDYVINSHPQGKVAVLLD</sequence>
<dbReference type="PANTHER" id="PTHR44013">
    <property type="entry name" value="ZINC-TYPE ALCOHOL DEHYDROGENASE-LIKE PROTEIN C16A3.02C"/>
    <property type="match status" value="1"/>
</dbReference>
<dbReference type="InterPro" id="IPR013154">
    <property type="entry name" value="ADH-like_N"/>
</dbReference>
<dbReference type="PANTHER" id="PTHR44013:SF1">
    <property type="entry name" value="ZINC-TYPE ALCOHOL DEHYDROGENASE-LIKE PROTEIN C16A3.02C"/>
    <property type="match status" value="1"/>
</dbReference>
<evidence type="ECO:0000313" key="3">
    <source>
        <dbReference type="Proteomes" id="UP000024559"/>
    </source>
</evidence>
<evidence type="ECO:0000313" key="2">
    <source>
        <dbReference type="EMBL" id="ETW91875.1"/>
    </source>
</evidence>
<dbReference type="SMR" id="A0A0E2Q6K6"/>
<dbReference type="EMBL" id="AZJT01000005">
    <property type="protein sequence ID" value="ETW91875.1"/>
    <property type="molecule type" value="Genomic_DNA"/>
</dbReference>
<proteinExistence type="predicted"/>
<dbReference type="Gene3D" id="3.40.50.720">
    <property type="entry name" value="NAD(P)-binding Rossmann-like Domain"/>
    <property type="match status" value="1"/>
</dbReference>
<dbReference type="Pfam" id="PF00107">
    <property type="entry name" value="ADH_zinc_N"/>
    <property type="match status" value="1"/>
</dbReference>